<keyword evidence="1" id="KW-0694">RNA-binding</keyword>
<protein>
    <recommendedName>
        <fullName evidence="1">RNA-dependent RNA polymerase</fullName>
        <ecNumber evidence="1">2.7.7.48</ecNumber>
    </recommendedName>
</protein>
<dbReference type="Pfam" id="PF25358">
    <property type="entry name" value="PH_fung_RdRP"/>
    <property type="match status" value="1"/>
</dbReference>
<evidence type="ECO:0000313" key="5">
    <source>
        <dbReference type="Proteomes" id="UP000016922"/>
    </source>
</evidence>
<keyword evidence="1" id="KW-0696">RNA-directed RNA polymerase</keyword>
<dbReference type="SUPFAM" id="SSF54928">
    <property type="entry name" value="RNA-binding domain, RBD"/>
    <property type="match status" value="1"/>
</dbReference>
<feature type="domain" description="RdRP-like PH" evidence="3">
    <location>
        <begin position="134"/>
        <end position="312"/>
    </location>
</feature>
<gene>
    <name evidence="4" type="ORF">GLAREA_02122</name>
</gene>
<keyword evidence="1" id="KW-0548">Nucleotidyltransferase</keyword>
<keyword evidence="1" id="KW-0808">Transferase</keyword>
<dbReference type="GO" id="GO:0003723">
    <property type="term" value="F:RNA binding"/>
    <property type="evidence" value="ECO:0007669"/>
    <property type="project" value="UniProtKB-KW"/>
</dbReference>
<dbReference type="EMBL" id="KE145371">
    <property type="protein sequence ID" value="EPE26210.1"/>
    <property type="molecule type" value="Genomic_DNA"/>
</dbReference>
<evidence type="ECO:0000259" key="2">
    <source>
        <dbReference type="Pfam" id="PF05183"/>
    </source>
</evidence>
<dbReference type="GO" id="GO:0031380">
    <property type="term" value="C:nuclear RNA-directed RNA polymerase complex"/>
    <property type="evidence" value="ECO:0007669"/>
    <property type="project" value="TreeGrafter"/>
</dbReference>
<name>S3CKE0_GLAL2</name>
<dbReference type="EC" id="2.7.7.48" evidence="1"/>
<evidence type="ECO:0000259" key="3">
    <source>
        <dbReference type="Pfam" id="PF25358"/>
    </source>
</evidence>
<dbReference type="GO" id="GO:0030422">
    <property type="term" value="P:siRNA processing"/>
    <property type="evidence" value="ECO:0007669"/>
    <property type="project" value="TreeGrafter"/>
</dbReference>
<dbReference type="InterPro" id="IPR057596">
    <property type="entry name" value="RDRP_core"/>
</dbReference>
<evidence type="ECO:0000256" key="1">
    <source>
        <dbReference type="RuleBase" id="RU363098"/>
    </source>
</evidence>
<dbReference type="OMA" id="GIMDETN"/>
<dbReference type="InterPro" id="IPR035979">
    <property type="entry name" value="RBD_domain_sf"/>
</dbReference>
<dbReference type="AlphaFoldDB" id="S3CKE0"/>
<dbReference type="eggNOG" id="KOG0988">
    <property type="taxonomic scope" value="Eukaryota"/>
</dbReference>
<dbReference type="InterPro" id="IPR007855">
    <property type="entry name" value="RDRP"/>
</dbReference>
<reference evidence="4 5" key="1">
    <citation type="journal article" date="2013" name="BMC Genomics">
        <title>Genomics-driven discovery of the pneumocandin biosynthetic gene cluster in the fungus Glarea lozoyensis.</title>
        <authorList>
            <person name="Chen L."/>
            <person name="Yue Q."/>
            <person name="Zhang X."/>
            <person name="Xiang M."/>
            <person name="Wang C."/>
            <person name="Li S."/>
            <person name="Che Y."/>
            <person name="Ortiz-Lopez F.J."/>
            <person name="Bills G.F."/>
            <person name="Liu X."/>
            <person name="An Z."/>
        </authorList>
    </citation>
    <scope>NUCLEOTIDE SEQUENCE [LARGE SCALE GENOMIC DNA]</scope>
    <source>
        <strain evidence="5">ATCC 20868 / MF5171</strain>
    </source>
</reference>
<dbReference type="KEGG" id="glz:GLAREA_02122"/>
<accession>S3CKE0</accession>
<sequence>MEVHVRNVPIQSNDKSLRNCLKPWFAKLSIQDVDCQKGQGKPFASLTFLSIDDGQKFLARHGQVKALGRERLLKRAVEMIKFQGSPIYFEKSTREASPFLLRSLRRESEERAKQIPAAKHKHDLARFNKEPIRLASTSVAVGSWDVEENEVVFSPQITWNVRGTAVFGQRVMMLTLDSGIRLDFRYASTLEVTTQDGNDPAVTFTMWEVPRFFEKVVDDPIEELIARLGLGQRPPPSPPRDGLRRKGPDRFRLPFIDQQHESIAGCCLVYRIALERYQYTQSYMVVELGGLMESLKHTSGMPVVLHQTTRVACSPKVYAKGLTELRGWLASPNCPLSFGLKFQIQVLAQDGYLSPFTILKLLPVFIELSQLCETNVVVSATRKFANSISYHRPETDAADFDVQTLSKTLRDCRDVAEKEMKGGYESAVVSENVATIHRARVTPSTIRLHGPEPESNNRVLRRYPYHHGHFLRVQFCDEDGQPVRFNPRVSNERILQGRFKEIFKSGIKIAERCYTFLGYSHSSLRAQSVWFYNPFVFEGRLQIYHTIIEDLGNFVDIQCPAKCAARIGQTFSDTRTAVRIDLRHVQEIPDVERNGRTFSDGVGTMSKAMARTIWERLPKKRLVPPTCLQIRFQGAKGMISLDSRLKGNVLVVRDSMIKFRGSKSADLEICEAAYRPLPMYLNRQLIKILEDMGVEDDYFLNLQAREVESLRAAADNPMSASKFLTKQSIGETVHLPWLIIELAMLNLDFVHDEFLKDTVELALLSELRKLKHKTRIPVEKGYHLHGIMDETGFLEEGQIFCAVLEDDRPYYIVGKDLIVSRSPALHPGDVQLVEGVMPPTDSPLMLLSNCICFSQKGARDLPSKLSGGDLDGDRYYIMWDELARPKRTFAAADYPKVSPVNIGRRVEREDMSDFFLQFMESDQLGRIAVNHRVKADQRPGGTNDPECLLMAEMHSTAVDFSKTGIPVDMSRMPFGNKYRPDFEAPGPHVHIEEDGINFDDPTFEDPMEIEDEDDEYSTYRYYKSEKILGKLYRAIDEREIFAKIQARVEAEGSARRSRIIDKVWEYVQKRVVGIQWEYLLDQASDIRDMYEDCLRDTMVEYSSHPSRPLSELEAFTGNILGKTGIQNKYQRERSKTMKEKFDLDATWIINCIIKDGDKPSDEALAMSIACFAVSLEDTNPYLGKMPLSSFKYVAAAVCLREVANLPGWSELPKLDIFNTAR</sequence>
<dbReference type="InterPro" id="IPR057503">
    <property type="entry name" value="PH_RdRP"/>
</dbReference>
<dbReference type="Proteomes" id="UP000016922">
    <property type="component" value="Unassembled WGS sequence"/>
</dbReference>
<feature type="domain" description="RDRP core" evidence="2">
    <location>
        <begin position="441"/>
        <end position="1035"/>
    </location>
</feature>
<dbReference type="GeneID" id="19461180"/>
<dbReference type="HOGENOM" id="CLU_001366_2_0_1"/>
<dbReference type="PANTHER" id="PTHR23079:SF17">
    <property type="entry name" value="RNA-DEPENDENT RNA POLYMERASE"/>
    <property type="match status" value="1"/>
</dbReference>
<comment type="catalytic activity">
    <reaction evidence="1">
        <text>RNA(n) + a ribonucleoside 5'-triphosphate = RNA(n+1) + diphosphate</text>
        <dbReference type="Rhea" id="RHEA:21248"/>
        <dbReference type="Rhea" id="RHEA-COMP:14527"/>
        <dbReference type="Rhea" id="RHEA-COMP:17342"/>
        <dbReference type="ChEBI" id="CHEBI:33019"/>
        <dbReference type="ChEBI" id="CHEBI:61557"/>
        <dbReference type="ChEBI" id="CHEBI:140395"/>
        <dbReference type="EC" id="2.7.7.48"/>
    </reaction>
</comment>
<dbReference type="RefSeq" id="XP_008087529.1">
    <property type="nucleotide sequence ID" value="XM_008089338.1"/>
</dbReference>
<dbReference type="GO" id="GO:0003968">
    <property type="term" value="F:RNA-directed RNA polymerase activity"/>
    <property type="evidence" value="ECO:0007669"/>
    <property type="project" value="UniProtKB-KW"/>
</dbReference>
<keyword evidence="5" id="KW-1185">Reference proteome</keyword>
<dbReference type="Pfam" id="PF05183">
    <property type="entry name" value="RdRP"/>
    <property type="match status" value="1"/>
</dbReference>
<proteinExistence type="inferred from homology"/>
<evidence type="ECO:0000313" key="4">
    <source>
        <dbReference type="EMBL" id="EPE26210.1"/>
    </source>
</evidence>
<dbReference type="OrthoDB" id="6513042at2759"/>
<dbReference type="PANTHER" id="PTHR23079">
    <property type="entry name" value="RNA-DEPENDENT RNA POLYMERASE"/>
    <property type="match status" value="1"/>
</dbReference>
<comment type="similarity">
    <text evidence="1">Belongs to the RdRP family.</text>
</comment>
<organism evidence="4 5">
    <name type="scientific">Glarea lozoyensis (strain ATCC 20868 / MF5171)</name>
    <dbReference type="NCBI Taxonomy" id="1116229"/>
    <lineage>
        <taxon>Eukaryota</taxon>
        <taxon>Fungi</taxon>
        <taxon>Dikarya</taxon>
        <taxon>Ascomycota</taxon>
        <taxon>Pezizomycotina</taxon>
        <taxon>Leotiomycetes</taxon>
        <taxon>Helotiales</taxon>
        <taxon>Helotiaceae</taxon>
        <taxon>Glarea</taxon>
    </lineage>
</organism>